<evidence type="ECO:0000259" key="1">
    <source>
        <dbReference type="PROSITE" id="PS50943"/>
    </source>
</evidence>
<name>A0A929F6D7_LEPEC</name>
<dbReference type="RefSeq" id="WP_193993557.1">
    <property type="nucleotide sequence ID" value="NZ_JADEXP010000106.1"/>
</dbReference>
<evidence type="ECO:0000313" key="3">
    <source>
        <dbReference type="Proteomes" id="UP000615026"/>
    </source>
</evidence>
<keyword evidence="3" id="KW-1185">Reference proteome</keyword>
<dbReference type="SUPFAM" id="SSF47413">
    <property type="entry name" value="lambda repressor-like DNA-binding domains"/>
    <property type="match status" value="1"/>
</dbReference>
<dbReference type="AlphaFoldDB" id="A0A929F6D7"/>
<proteinExistence type="predicted"/>
<organism evidence="2 3">
    <name type="scientific">Leptolyngbya cf. ectocarpi LEGE 11479</name>
    <dbReference type="NCBI Taxonomy" id="1828722"/>
    <lineage>
        <taxon>Bacteria</taxon>
        <taxon>Bacillati</taxon>
        <taxon>Cyanobacteriota</taxon>
        <taxon>Cyanophyceae</taxon>
        <taxon>Leptolyngbyales</taxon>
        <taxon>Leptolyngbyaceae</taxon>
        <taxon>Leptolyngbya group</taxon>
        <taxon>Leptolyngbya</taxon>
    </lineage>
</organism>
<accession>A0A929F6D7</accession>
<gene>
    <name evidence="2" type="ORF">IQ260_13110</name>
</gene>
<evidence type="ECO:0000313" key="2">
    <source>
        <dbReference type="EMBL" id="MBE9067596.1"/>
    </source>
</evidence>
<dbReference type="EMBL" id="JADEXP010000106">
    <property type="protein sequence ID" value="MBE9067596.1"/>
    <property type="molecule type" value="Genomic_DNA"/>
</dbReference>
<sequence length="667" mass="76045">MAKQDSQTSSSVYELSPIPLGNKGYRWAKLINDVLTADYLQQLTTAIQEHSSLPDLITLQLYEHLAKIYKHKVELTVEKEGIDALDLNQSHFRLLKETDGKTEPRQSVDVCLDETSIQDHLKEALLLFFERQDFQDEFVKAIGSNLVVWALEVIEAEREEDSLETIDPEQLKQAVGSYINHPEAPEFSEKLNMFGQIYCQDITQIIVEGLNLPGCSLQDLEQLLGLRQRPVSAAYTDLALAQVFPIPTSIPIASSIKAQLRPELWQRNEDDLAVFQHQSKSNPANFIEHYITNPGDIALLPWEAAEQIIDKFGFDTVKLQLIFAARTMAENEPWKNSFTLKATDVVSLLGWDRNHNSSLAEKRNTVAAAAFALSCLMVKSVWIEGRGKRKVDASMPVGRMWDILIDSHGQIDLATRKIEKPEEIYITVSPGGWTKHFLNRAGNRAKEALHQFGFLARDILKIDPYHNELALRLAIQLTLDARIRARNQNPYGYTVVHLLEEVITKTDINNALTDKYKARDLRKRWDKALTLLTELGWEIEYDPETYPEWIRPNSNTPKPPDWRKVKIIERLMRAQLDIKPPHPIPVLLAKLKNPKPQKVLATEPIALNELTGEVIKAGRRERGWSRKELAGFLGISADYVGKLERGDRQITDQLETSLRKLLKLERE</sequence>
<feature type="domain" description="HTH cro/C1-type" evidence="1">
    <location>
        <begin position="615"/>
        <end position="651"/>
    </location>
</feature>
<dbReference type="PROSITE" id="PS50943">
    <property type="entry name" value="HTH_CROC1"/>
    <property type="match status" value="1"/>
</dbReference>
<dbReference type="GO" id="GO:0003677">
    <property type="term" value="F:DNA binding"/>
    <property type="evidence" value="ECO:0007669"/>
    <property type="project" value="InterPro"/>
</dbReference>
<dbReference type="InterPro" id="IPR010982">
    <property type="entry name" value="Lambda_DNA-bd_dom_sf"/>
</dbReference>
<dbReference type="InterPro" id="IPR001387">
    <property type="entry name" value="Cro/C1-type_HTH"/>
</dbReference>
<protein>
    <submittedName>
        <fullName evidence="2">Helix-turn-helix domain-containing protein</fullName>
    </submittedName>
</protein>
<dbReference type="SMART" id="SM00530">
    <property type="entry name" value="HTH_XRE"/>
    <property type="match status" value="1"/>
</dbReference>
<comment type="caution">
    <text evidence="2">The sequence shown here is derived from an EMBL/GenBank/DDBJ whole genome shotgun (WGS) entry which is preliminary data.</text>
</comment>
<reference evidence="2" key="1">
    <citation type="submission" date="2020-10" db="EMBL/GenBank/DDBJ databases">
        <authorList>
            <person name="Castelo-Branco R."/>
            <person name="Eusebio N."/>
            <person name="Adriana R."/>
            <person name="Vieira A."/>
            <person name="Brugerolle De Fraissinette N."/>
            <person name="Rezende De Castro R."/>
            <person name="Schneider M.P."/>
            <person name="Vasconcelos V."/>
            <person name="Leao P.N."/>
        </authorList>
    </citation>
    <scope>NUCLEOTIDE SEQUENCE</scope>
    <source>
        <strain evidence="2">LEGE 11479</strain>
    </source>
</reference>
<dbReference type="Proteomes" id="UP000615026">
    <property type="component" value="Unassembled WGS sequence"/>
</dbReference>
<dbReference type="Pfam" id="PF01381">
    <property type="entry name" value="HTH_3"/>
    <property type="match status" value="1"/>
</dbReference>
<dbReference type="Gene3D" id="1.10.260.40">
    <property type="entry name" value="lambda repressor-like DNA-binding domains"/>
    <property type="match status" value="1"/>
</dbReference>
<dbReference type="CDD" id="cd00093">
    <property type="entry name" value="HTH_XRE"/>
    <property type="match status" value="1"/>
</dbReference>